<dbReference type="Gene3D" id="1.20.5.1930">
    <property type="match status" value="1"/>
</dbReference>
<organism evidence="13 14">
    <name type="scientific">Actinacidiphila bryophytorum</name>
    <dbReference type="NCBI Taxonomy" id="1436133"/>
    <lineage>
        <taxon>Bacteria</taxon>
        <taxon>Bacillati</taxon>
        <taxon>Actinomycetota</taxon>
        <taxon>Actinomycetes</taxon>
        <taxon>Kitasatosporales</taxon>
        <taxon>Streptomycetaceae</taxon>
        <taxon>Actinacidiphila</taxon>
    </lineage>
</organism>
<feature type="region of interest" description="Disordered" evidence="9">
    <location>
        <begin position="176"/>
        <end position="198"/>
    </location>
</feature>
<name>A0A9W4H4R6_9ACTN</name>
<comment type="caution">
    <text evidence="13">The sequence shown here is derived from an EMBL/GenBank/DDBJ whole genome shotgun (WGS) entry which is preliminary data.</text>
</comment>
<evidence type="ECO:0000259" key="11">
    <source>
        <dbReference type="Pfam" id="PF07730"/>
    </source>
</evidence>
<feature type="transmembrane region" description="Helical" evidence="10">
    <location>
        <begin position="214"/>
        <end position="235"/>
    </location>
</feature>
<dbReference type="Gene3D" id="3.30.565.10">
    <property type="entry name" value="Histidine kinase-like ATPase, C-terminal domain"/>
    <property type="match status" value="1"/>
</dbReference>
<evidence type="ECO:0000256" key="2">
    <source>
        <dbReference type="ARBA" id="ARBA00012438"/>
    </source>
</evidence>
<dbReference type="InterPro" id="IPR036890">
    <property type="entry name" value="HATPase_C_sf"/>
</dbReference>
<dbReference type="GO" id="GO:0000155">
    <property type="term" value="F:phosphorelay sensor kinase activity"/>
    <property type="evidence" value="ECO:0007669"/>
    <property type="project" value="InterPro"/>
</dbReference>
<evidence type="ECO:0000256" key="7">
    <source>
        <dbReference type="ARBA" id="ARBA00022840"/>
    </source>
</evidence>
<dbReference type="Proteomes" id="UP001153328">
    <property type="component" value="Unassembled WGS sequence"/>
</dbReference>
<dbReference type="InterPro" id="IPR025828">
    <property type="entry name" value="Put_sensor_dom"/>
</dbReference>
<keyword evidence="10" id="KW-0472">Membrane</keyword>
<dbReference type="PANTHER" id="PTHR24421">
    <property type="entry name" value="NITRATE/NITRITE SENSOR PROTEIN NARX-RELATED"/>
    <property type="match status" value="1"/>
</dbReference>
<dbReference type="SUPFAM" id="SSF55874">
    <property type="entry name" value="ATPase domain of HSP90 chaperone/DNA topoisomerase II/histidine kinase"/>
    <property type="match status" value="1"/>
</dbReference>
<evidence type="ECO:0000313" key="13">
    <source>
        <dbReference type="EMBL" id="CAG7650381.1"/>
    </source>
</evidence>
<evidence type="ECO:0000259" key="12">
    <source>
        <dbReference type="Pfam" id="PF13796"/>
    </source>
</evidence>
<keyword evidence="6 13" id="KW-0418">Kinase</keyword>
<dbReference type="Pfam" id="PF07730">
    <property type="entry name" value="HisKA_3"/>
    <property type="match status" value="1"/>
</dbReference>
<dbReference type="GO" id="GO:0046983">
    <property type="term" value="F:protein dimerization activity"/>
    <property type="evidence" value="ECO:0007669"/>
    <property type="project" value="InterPro"/>
</dbReference>
<feature type="transmembrane region" description="Helical" evidence="10">
    <location>
        <begin position="70"/>
        <end position="92"/>
    </location>
</feature>
<feature type="transmembrane region" description="Helical" evidence="10">
    <location>
        <begin position="21"/>
        <end position="50"/>
    </location>
</feature>
<dbReference type="EC" id="2.7.13.3" evidence="2"/>
<protein>
    <recommendedName>
        <fullName evidence="2">histidine kinase</fullName>
        <ecNumber evidence="2">2.7.13.3</ecNumber>
    </recommendedName>
</protein>
<feature type="domain" description="Signal transduction histidine kinase subgroup 3 dimerisation and phosphoacceptor" evidence="11">
    <location>
        <begin position="281"/>
        <end position="346"/>
    </location>
</feature>
<reference evidence="13" key="1">
    <citation type="submission" date="2021-06" db="EMBL/GenBank/DDBJ databases">
        <authorList>
            <person name="Arsene-Ploetze F."/>
        </authorList>
    </citation>
    <scope>NUCLEOTIDE SEQUENCE</scope>
    <source>
        <strain evidence="13">SBRY1</strain>
    </source>
</reference>
<evidence type="ECO:0000313" key="14">
    <source>
        <dbReference type="Proteomes" id="UP001153328"/>
    </source>
</evidence>
<evidence type="ECO:0000256" key="4">
    <source>
        <dbReference type="ARBA" id="ARBA00022679"/>
    </source>
</evidence>
<keyword evidence="10" id="KW-1133">Transmembrane helix</keyword>
<dbReference type="EMBL" id="CAJVAX010000019">
    <property type="protein sequence ID" value="CAG7650381.1"/>
    <property type="molecule type" value="Genomic_DNA"/>
</dbReference>
<dbReference type="InterPro" id="IPR011712">
    <property type="entry name" value="Sig_transdc_His_kin_sub3_dim/P"/>
</dbReference>
<evidence type="ECO:0000256" key="9">
    <source>
        <dbReference type="SAM" id="MobiDB-lite"/>
    </source>
</evidence>
<evidence type="ECO:0000256" key="5">
    <source>
        <dbReference type="ARBA" id="ARBA00022741"/>
    </source>
</evidence>
<dbReference type="CDD" id="cd16917">
    <property type="entry name" value="HATPase_UhpB-NarQ-NarX-like"/>
    <property type="match status" value="1"/>
</dbReference>
<dbReference type="GO" id="GO:0016020">
    <property type="term" value="C:membrane"/>
    <property type="evidence" value="ECO:0007669"/>
    <property type="project" value="InterPro"/>
</dbReference>
<keyword evidence="3" id="KW-0597">Phosphoprotein</keyword>
<evidence type="ECO:0000256" key="8">
    <source>
        <dbReference type="ARBA" id="ARBA00023012"/>
    </source>
</evidence>
<evidence type="ECO:0000256" key="1">
    <source>
        <dbReference type="ARBA" id="ARBA00000085"/>
    </source>
</evidence>
<dbReference type="Pfam" id="PF13796">
    <property type="entry name" value="Sensor"/>
    <property type="match status" value="1"/>
</dbReference>
<accession>A0A9W4H4R6</accession>
<dbReference type="PANTHER" id="PTHR24421:SF10">
    <property type="entry name" value="NITRATE_NITRITE SENSOR PROTEIN NARQ"/>
    <property type="match status" value="1"/>
</dbReference>
<feature type="transmembrane region" description="Helical" evidence="10">
    <location>
        <begin position="146"/>
        <end position="169"/>
    </location>
</feature>
<feature type="domain" description="Putative sensor" evidence="12">
    <location>
        <begin position="74"/>
        <end position="250"/>
    </location>
</feature>
<evidence type="ECO:0000256" key="6">
    <source>
        <dbReference type="ARBA" id="ARBA00022777"/>
    </source>
</evidence>
<evidence type="ECO:0000256" key="3">
    <source>
        <dbReference type="ARBA" id="ARBA00022553"/>
    </source>
</evidence>
<feature type="compositionally biased region" description="Pro residues" evidence="9">
    <location>
        <begin position="183"/>
        <end position="195"/>
    </location>
</feature>
<keyword evidence="5" id="KW-0547">Nucleotide-binding</keyword>
<dbReference type="GO" id="GO:0005524">
    <property type="term" value="F:ATP binding"/>
    <property type="evidence" value="ECO:0007669"/>
    <property type="project" value="UniProtKB-KW"/>
</dbReference>
<dbReference type="AlphaFoldDB" id="A0A9W4H4R6"/>
<evidence type="ECO:0000256" key="10">
    <source>
        <dbReference type="SAM" id="Phobius"/>
    </source>
</evidence>
<comment type="catalytic activity">
    <reaction evidence="1">
        <text>ATP + protein L-histidine = ADP + protein N-phospho-L-histidine.</text>
        <dbReference type="EC" id="2.7.13.3"/>
    </reaction>
</comment>
<dbReference type="InterPro" id="IPR050482">
    <property type="entry name" value="Sensor_HK_TwoCompSys"/>
</dbReference>
<gene>
    <name evidence="13" type="ORF">SBRY_50344</name>
</gene>
<keyword evidence="8" id="KW-0902">Two-component regulatory system</keyword>
<proteinExistence type="predicted"/>
<keyword evidence="4" id="KW-0808">Transferase</keyword>
<keyword evidence="14" id="KW-1185">Reference proteome</keyword>
<keyword evidence="7" id="KW-0067">ATP-binding</keyword>
<sequence>MVSSTRTAPAPRARRHRPFGWIGARVVALGRVAVLSAVASAGAVPLVSLLSVLRGLLSDGTRQITLHGPYHTWAMLGLVLLGLGVVRMRWVVRHTRRLVGKWCGVVIAEPYRPAPTGDPVSRWQRIGWLLSDPATWRDLLWTGLNAVGGFLLLLIPAGALLAFSFGYLLRAPSSGPPDESAPSAPPSDPSAPPLPAHSGRPLAGPIHSLLAADPVALCLALMLCGLLVAAALLAAPRLLTGYGHLAGRLLGPTREAQLAQRVDHLAATRSDTIDSGAAAMRRIERDLHDGAQARLVAMGMTLNSAEQLFESNPQAALALLTEARNSSVKALAELRDLVRGIHPPVLADRGLGDALRALALDLPLHAQVDGVLPARAPAAVESAAYFAVNELLANVSKHAGAARVWIDIGHTGEALRIGITDDGRGGADPTRGTGLRGLERRLATFDGVLAVSSPPGGPTIASLEIPCVLSSPKTSSS</sequence>
<keyword evidence="10" id="KW-0812">Transmembrane</keyword>